<evidence type="ECO:0000256" key="1">
    <source>
        <dbReference type="ARBA" id="ARBA00001933"/>
    </source>
</evidence>
<dbReference type="InterPro" id="IPR015424">
    <property type="entry name" value="PyrdxlP-dep_Trfase"/>
</dbReference>
<dbReference type="Gene3D" id="3.40.640.10">
    <property type="entry name" value="Type I PLP-dependent aspartate aminotransferase-like (Major domain)"/>
    <property type="match status" value="1"/>
</dbReference>
<dbReference type="GO" id="GO:0003824">
    <property type="term" value="F:catalytic activity"/>
    <property type="evidence" value="ECO:0007669"/>
    <property type="project" value="UniProtKB-ARBA"/>
</dbReference>
<proteinExistence type="inferred from homology"/>
<dbReference type="PROSITE" id="PS00595">
    <property type="entry name" value="AA_TRANSFER_CLASS_5"/>
    <property type="match status" value="1"/>
</dbReference>
<dbReference type="PIRSF" id="PIRSF005572">
    <property type="entry name" value="NifS"/>
    <property type="match status" value="1"/>
</dbReference>
<evidence type="ECO:0000259" key="8">
    <source>
        <dbReference type="Pfam" id="PF00266"/>
    </source>
</evidence>
<accession>A0A940ICW8</accession>
<sequence length="375" mass="40523">MIYFDNAATTRASETTVKKVSEYLREKFYNPSSLYHEGIEAKRDLDRARAIILDKLRGDGKVIFTGGGTESDNIALFGTKKHKNGRIIIGGAEHAAVYASATELKQRGFDVVFAPVRSDGSVDPERFAELVTPEVTLASVMHVNNETGAVNDVAALAGIVKKVAPNALFHSDGVQAFGKMKLNLRSAPIDLYSMSAHKLGAPKGIGALYIRSKVGVSPIVYGGGQEGGLRSSTENTAGIAAFAEAVTERYADLDDTRAAVGEIRAYIARVLAEIEEIEILSPENGSPYILTFTSRKVRGEVMQHALEREGILVGTGSACSSNKASERIPDALGLKGKYRDGIVRLSFFKDNTLDEAAEFAEKYIKTYKELSKYGS</sequence>
<reference evidence="9" key="2">
    <citation type="journal article" date="2021" name="PeerJ">
        <title>Extensive microbial diversity within the chicken gut microbiome revealed by metagenomics and culture.</title>
        <authorList>
            <person name="Gilroy R."/>
            <person name="Ravi A."/>
            <person name="Getino M."/>
            <person name="Pursley I."/>
            <person name="Horton D.L."/>
            <person name="Alikhan N.F."/>
            <person name="Baker D."/>
            <person name="Gharbi K."/>
            <person name="Hall N."/>
            <person name="Watson M."/>
            <person name="Adriaenssens E.M."/>
            <person name="Foster-Nyarko E."/>
            <person name="Jarju S."/>
            <person name="Secka A."/>
            <person name="Antonio M."/>
            <person name="Oren A."/>
            <person name="Chaudhuri R.R."/>
            <person name="La Ragione R."/>
            <person name="Hildebrand F."/>
            <person name="Pallen M.J."/>
        </authorList>
    </citation>
    <scope>NUCLEOTIDE SEQUENCE</scope>
    <source>
        <strain evidence="9">517</strain>
    </source>
</reference>
<name>A0A940ICW8_9FIRM</name>
<dbReference type="SUPFAM" id="SSF53383">
    <property type="entry name" value="PLP-dependent transferases"/>
    <property type="match status" value="1"/>
</dbReference>
<dbReference type="Pfam" id="PF00266">
    <property type="entry name" value="Aminotran_5"/>
    <property type="match status" value="1"/>
</dbReference>
<feature type="domain" description="Aminotransferase class V" evidence="8">
    <location>
        <begin position="2"/>
        <end position="356"/>
    </location>
</feature>
<dbReference type="GO" id="GO:0046872">
    <property type="term" value="F:metal ion binding"/>
    <property type="evidence" value="ECO:0007669"/>
    <property type="project" value="UniProtKB-KW"/>
</dbReference>
<gene>
    <name evidence="9" type="ORF">IAB16_02245</name>
</gene>
<evidence type="ECO:0000313" key="10">
    <source>
        <dbReference type="Proteomes" id="UP000727857"/>
    </source>
</evidence>
<evidence type="ECO:0000313" key="9">
    <source>
        <dbReference type="EMBL" id="MBO8423835.1"/>
    </source>
</evidence>
<evidence type="ECO:0000256" key="7">
    <source>
        <dbReference type="RuleBase" id="RU004504"/>
    </source>
</evidence>
<dbReference type="InterPro" id="IPR015421">
    <property type="entry name" value="PyrdxlP-dep_Trfase_major"/>
</dbReference>
<dbReference type="EMBL" id="JADINF010000057">
    <property type="protein sequence ID" value="MBO8423835.1"/>
    <property type="molecule type" value="Genomic_DNA"/>
</dbReference>
<dbReference type="InterPro" id="IPR016454">
    <property type="entry name" value="Cysteine_dSase"/>
</dbReference>
<evidence type="ECO:0000256" key="2">
    <source>
        <dbReference type="ARBA" id="ARBA00006490"/>
    </source>
</evidence>
<comment type="similarity">
    <text evidence="2">Belongs to the class-V pyridoxal-phosphate-dependent aminotransferase family. NifS/IscS subfamily.</text>
</comment>
<evidence type="ECO:0000256" key="4">
    <source>
        <dbReference type="ARBA" id="ARBA00022898"/>
    </source>
</evidence>
<keyword evidence="4" id="KW-0663">Pyridoxal phosphate</keyword>
<evidence type="ECO:0000256" key="5">
    <source>
        <dbReference type="ARBA" id="ARBA00023004"/>
    </source>
</evidence>
<keyword evidence="5" id="KW-0408">Iron</keyword>
<dbReference type="PANTHER" id="PTHR11601:SF50">
    <property type="entry name" value="CYSTEINE DESULFURASE ISCS 2-RELATED"/>
    <property type="match status" value="1"/>
</dbReference>
<keyword evidence="3" id="KW-0479">Metal-binding</keyword>
<evidence type="ECO:0000256" key="3">
    <source>
        <dbReference type="ARBA" id="ARBA00022723"/>
    </source>
</evidence>
<dbReference type="Gene3D" id="1.10.260.50">
    <property type="match status" value="1"/>
</dbReference>
<dbReference type="PANTHER" id="PTHR11601">
    <property type="entry name" value="CYSTEINE DESULFURYLASE FAMILY MEMBER"/>
    <property type="match status" value="1"/>
</dbReference>
<dbReference type="GO" id="GO:0051536">
    <property type="term" value="F:iron-sulfur cluster binding"/>
    <property type="evidence" value="ECO:0007669"/>
    <property type="project" value="UniProtKB-KW"/>
</dbReference>
<dbReference type="InterPro" id="IPR015422">
    <property type="entry name" value="PyrdxlP-dep_Trfase_small"/>
</dbReference>
<organism evidence="9 10">
    <name type="scientific">Candidatus Stercoripulliclostridium pullicola</name>
    <dbReference type="NCBI Taxonomy" id="2840953"/>
    <lineage>
        <taxon>Bacteria</taxon>
        <taxon>Bacillati</taxon>
        <taxon>Bacillota</taxon>
        <taxon>Clostridia</taxon>
        <taxon>Eubacteriales</taxon>
        <taxon>Candidatus Stercoripulliclostridium</taxon>
    </lineage>
</organism>
<dbReference type="InterPro" id="IPR020578">
    <property type="entry name" value="Aminotrans_V_PyrdxlP_BS"/>
</dbReference>
<dbReference type="InterPro" id="IPR000192">
    <property type="entry name" value="Aminotrans_V_dom"/>
</dbReference>
<comment type="caution">
    <text evidence="9">The sequence shown here is derived from an EMBL/GenBank/DDBJ whole genome shotgun (WGS) entry which is preliminary data.</text>
</comment>
<evidence type="ECO:0000256" key="6">
    <source>
        <dbReference type="ARBA" id="ARBA00023014"/>
    </source>
</evidence>
<keyword evidence="6" id="KW-0411">Iron-sulfur</keyword>
<comment type="cofactor">
    <cofactor evidence="1 7">
        <name>pyridoxal 5'-phosphate</name>
        <dbReference type="ChEBI" id="CHEBI:597326"/>
    </cofactor>
</comment>
<dbReference type="Proteomes" id="UP000727857">
    <property type="component" value="Unassembled WGS sequence"/>
</dbReference>
<dbReference type="AlphaFoldDB" id="A0A940ICW8"/>
<protein>
    <submittedName>
        <fullName evidence="9">Cysteine desulfurase</fullName>
    </submittedName>
</protein>
<dbReference type="Gene3D" id="3.90.1150.10">
    <property type="entry name" value="Aspartate Aminotransferase, domain 1"/>
    <property type="match status" value="1"/>
</dbReference>
<reference evidence="9" key="1">
    <citation type="submission" date="2020-10" db="EMBL/GenBank/DDBJ databases">
        <authorList>
            <person name="Gilroy R."/>
        </authorList>
    </citation>
    <scope>NUCLEOTIDE SEQUENCE</scope>
    <source>
        <strain evidence="9">517</strain>
    </source>
</reference>